<evidence type="ECO:0000256" key="1">
    <source>
        <dbReference type="SAM" id="MobiDB-lite"/>
    </source>
</evidence>
<proteinExistence type="predicted"/>
<protein>
    <submittedName>
        <fullName evidence="2">Uncharacterized protein</fullName>
    </submittedName>
</protein>
<name>A0A6A5WU61_9PLEO</name>
<dbReference type="EMBL" id="ML977564">
    <property type="protein sequence ID" value="KAF2005127.1"/>
    <property type="molecule type" value="Genomic_DNA"/>
</dbReference>
<gene>
    <name evidence="2" type="ORF">P154DRAFT_530798</name>
</gene>
<feature type="compositionally biased region" description="Polar residues" evidence="1">
    <location>
        <begin position="133"/>
        <end position="142"/>
    </location>
</feature>
<dbReference type="AlphaFoldDB" id="A0A6A5WU61"/>
<organism evidence="2 3">
    <name type="scientific">Amniculicola lignicola CBS 123094</name>
    <dbReference type="NCBI Taxonomy" id="1392246"/>
    <lineage>
        <taxon>Eukaryota</taxon>
        <taxon>Fungi</taxon>
        <taxon>Dikarya</taxon>
        <taxon>Ascomycota</taxon>
        <taxon>Pezizomycotina</taxon>
        <taxon>Dothideomycetes</taxon>
        <taxon>Pleosporomycetidae</taxon>
        <taxon>Pleosporales</taxon>
        <taxon>Amniculicolaceae</taxon>
        <taxon>Amniculicola</taxon>
    </lineage>
</organism>
<feature type="region of interest" description="Disordered" evidence="1">
    <location>
        <begin position="108"/>
        <end position="142"/>
    </location>
</feature>
<accession>A0A6A5WU61</accession>
<sequence length="142" mass="15295">MNAHSQTALVNVKQLNEDIGLAITCTLVQPSQAQYSADSDTGEIDLVLAPQGSAFLRALKDDPEEVGRGPKFLYNHRSSEGTLIPVFLGATPEDRNLGLLPLKFTPDAPNFSRKLAPPQAEDNEDEVKELTEDTTCGASEGN</sequence>
<keyword evidence="3" id="KW-1185">Reference proteome</keyword>
<evidence type="ECO:0000313" key="3">
    <source>
        <dbReference type="Proteomes" id="UP000799779"/>
    </source>
</evidence>
<dbReference type="Proteomes" id="UP000799779">
    <property type="component" value="Unassembled WGS sequence"/>
</dbReference>
<reference evidence="2" key="1">
    <citation type="journal article" date="2020" name="Stud. Mycol.">
        <title>101 Dothideomycetes genomes: a test case for predicting lifestyles and emergence of pathogens.</title>
        <authorList>
            <person name="Haridas S."/>
            <person name="Albert R."/>
            <person name="Binder M."/>
            <person name="Bloem J."/>
            <person name="Labutti K."/>
            <person name="Salamov A."/>
            <person name="Andreopoulos B."/>
            <person name="Baker S."/>
            <person name="Barry K."/>
            <person name="Bills G."/>
            <person name="Bluhm B."/>
            <person name="Cannon C."/>
            <person name="Castanera R."/>
            <person name="Culley D."/>
            <person name="Daum C."/>
            <person name="Ezra D."/>
            <person name="Gonzalez J."/>
            <person name="Henrissat B."/>
            <person name="Kuo A."/>
            <person name="Liang C."/>
            <person name="Lipzen A."/>
            <person name="Lutzoni F."/>
            <person name="Magnuson J."/>
            <person name="Mondo S."/>
            <person name="Nolan M."/>
            <person name="Ohm R."/>
            <person name="Pangilinan J."/>
            <person name="Park H.-J."/>
            <person name="Ramirez L."/>
            <person name="Alfaro M."/>
            <person name="Sun H."/>
            <person name="Tritt A."/>
            <person name="Yoshinaga Y."/>
            <person name="Zwiers L.-H."/>
            <person name="Turgeon B."/>
            <person name="Goodwin S."/>
            <person name="Spatafora J."/>
            <person name="Crous P."/>
            <person name="Grigoriev I."/>
        </authorList>
    </citation>
    <scope>NUCLEOTIDE SEQUENCE</scope>
    <source>
        <strain evidence="2">CBS 123094</strain>
    </source>
</reference>
<evidence type="ECO:0000313" key="2">
    <source>
        <dbReference type="EMBL" id="KAF2005127.1"/>
    </source>
</evidence>